<reference evidence="2" key="1">
    <citation type="submission" date="2020-01" db="EMBL/GenBank/DDBJ databases">
        <authorList>
            <consortium name="DOE Joint Genome Institute"/>
            <person name="Haridas S."/>
            <person name="Albert R."/>
            <person name="Binder M."/>
            <person name="Bloem J."/>
            <person name="Labutti K."/>
            <person name="Salamov A."/>
            <person name="Andreopoulos B."/>
            <person name="Baker S.E."/>
            <person name="Barry K."/>
            <person name="Bills G."/>
            <person name="Bluhm B.H."/>
            <person name="Cannon C."/>
            <person name="Castanera R."/>
            <person name="Culley D.E."/>
            <person name="Daum C."/>
            <person name="Ezra D."/>
            <person name="Gonzalez J.B."/>
            <person name="Henrissat B."/>
            <person name="Kuo A."/>
            <person name="Liang C."/>
            <person name="Lipzen A."/>
            <person name="Lutzoni F."/>
            <person name="Magnuson J."/>
            <person name="Mondo S."/>
            <person name="Nolan M."/>
            <person name="Ohm R."/>
            <person name="Pangilinan J."/>
            <person name="Park H.-J."/>
            <person name="Ramirez L."/>
            <person name="Alfaro M."/>
            <person name="Sun H."/>
            <person name="Tritt A."/>
            <person name="Yoshinaga Y."/>
            <person name="Zwiers L.-H."/>
            <person name="Turgeon B.G."/>
            <person name="Goodwin S.B."/>
            <person name="Spatafora J.W."/>
            <person name="Crous P.W."/>
            <person name="Grigoriev I.V."/>
        </authorList>
    </citation>
    <scope>NUCLEOTIDE SEQUENCE</scope>
    <source>
        <strain evidence="2">IPT5</strain>
    </source>
</reference>
<feature type="region of interest" description="Disordered" evidence="1">
    <location>
        <begin position="1"/>
        <end position="50"/>
    </location>
</feature>
<name>A0A6A7ALM0_9PLEO</name>
<organism evidence="2 3">
    <name type="scientific">Plenodomus tracheiphilus IPT5</name>
    <dbReference type="NCBI Taxonomy" id="1408161"/>
    <lineage>
        <taxon>Eukaryota</taxon>
        <taxon>Fungi</taxon>
        <taxon>Dikarya</taxon>
        <taxon>Ascomycota</taxon>
        <taxon>Pezizomycotina</taxon>
        <taxon>Dothideomycetes</taxon>
        <taxon>Pleosporomycetidae</taxon>
        <taxon>Pleosporales</taxon>
        <taxon>Pleosporineae</taxon>
        <taxon>Leptosphaeriaceae</taxon>
        <taxon>Plenodomus</taxon>
    </lineage>
</organism>
<gene>
    <name evidence="2" type="ORF">T440DRAFT_559842</name>
</gene>
<feature type="compositionally biased region" description="Basic residues" evidence="1">
    <location>
        <begin position="1"/>
        <end position="11"/>
    </location>
</feature>
<feature type="compositionally biased region" description="Polar residues" evidence="1">
    <location>
        <begin position="12"/>
        <end position="23"/>
    </location>
</feature>
<dbReference type="Proteomes" id="UP000799423">
    <property type="component" value="Unassembled WGS sequence"/>
</dbReference>
<feature type="compositionally biased region" description="Acidic residues" evidence="1">
    <location>
        <begin position="24"/>
        <end position="50"/>
    </location>
</feature>
<proteinExistence type="predicted"/>
<protein>
    <submittedName>
        <fullName evidence="2">Uncharacterized protein</fullName>
    </submittedName>
</protein>
<evidence type="ECO:0000313" key="2">
    <source>
        <dbReference type="EMBL" id="KAF2843986.1"/>
    </source>
</evidence>
<accession>A0A6A7ALM0</accession>
<feature type="non-terminal residue" evidence="2">
    <location>
        <position position="119"/>
    </location>
</feature>
<evidence type="ECO:0000256" key="1">
    <source>
        <dbReference type="SAM" id="MobiDB-lite"/>
    </source>
</evidence>
<dbReference type="EMBL" id="MU006444">
    <property type="protein sequence ID" value="KAF2843986.1"/>
    <property type="molecule type" value="Genomic_DNA"/>
</dbReference>
<keyword evidence="3" id="KW-1185">Reference proteome</keyword>
<evidence type="ECO:0000313" key="3">
    <source>
        <dbReference type="Proteomes" id="UP000799423"/>
    </source>
</evidence>
<dbReference type="AlphaFoldDB" id="A0A6A7ALM0"/>
<sequence>MLRDLRRRSRVKGSSNNSDYTGSDTDDGVELDTDLTDVNEDADNNNQNDEDEAWLSLDKDHPPEHYRQQLEMFDEEEYTREDYKDSSTRLIDRMEDQWNQCWTYLKEDRLRDYATVTVS</sequence>
<dbReference type="OrthoDB" id="3936805at2759"/>